<dbReference type="Pfam" id="PF00169">
    <property type="entry name" value="PH"/>
    <property type="match status" value="1"/>
</dbReference>
<dbReference type="Proteomes" id="UP001146793">
    <property type="component" value="Unassembled WGS sequence"/>
</dbReference>
<feature type="compositionally biased region" description="Basic and acidic residues" evidence="1">
    <location>
        <begin position="231"/>
        <end position="247"/>
    </location>
</feature>
<feature type="region of interest" description="Disordered" evidence="1">
    <location>
        <begin position="486"/>
        <end position="542"/>
    </location>
</feature>
<evidence type="ECO:0000256" key="1">
    <source>
        <dbReference type="SAM" id="MobiDB-lite"/>
    </source>
</evidence>
<dbReference type="GO" id="GO:0032012">
    <property type="term" value="P:regulation of ARF protein signal transduction"/>
    <property type="evidence" value="ECO:0007669"/>
    <property type="project" value="InterPro"/>
</dbReference>
<feature type="compositionally biased region" description="Low complexity" evidence="1">
    <location>
        <begin position="298"/>
        <end position="311"/>
    </location>
</feature>
<feature type="region of interest" description="Disordered" evidence="1">
    <location>
        <begin position="185"/>
        <end position="311"/>
    </location>
</feature>
<feature type="region of interest" description="Disordered" evidence="1">
    <location>
        <begin position="39"/>
        <end position="58"/>
    </location>
</feature>
<dbReference type="InterPro" id="IPR001849">
    <property type="entry name" value="PH_domain"/>
</dbReference>
<dbReference type="GO" id="GO:0005085">
    <property type="term" value="F:guanyl-nucleotide exchange factor activity"/>
    <property type="evidence" value="ECO:0007669"/>
    <property type="project" value="InterPro"/>
</dbReference>
<dbReference type="SMART" id="SM00233">
    <property type="entry name" value="PH"/>
    <property type="match status" value="1"/>
</dbReference>
<feature type="region of interest" description="Disordered" evidence="1">
    <location>
        <begin position="89"/>
        <end position="109"/>
    </location>
</feature>
<feature type="compositionally biased region" description="Low complexity" evidence="1">
    <location>
        <begin position="346"/>
        <end position="360"/>
    </location>
</feature>
<reference evidence="4" key="1">
    <citation type="submission" date="2022-08" db="EMBL/GenBank/DDBJ databases">
        <title>Novel sulphate-reducing endosymbionts in the free-living metamonad Anaeramoeba.</title>
        <authorList>
            <person name="Jerlstrom-Hultqvist J."/>
            <person name="Cepicka I."/>
            <person name="Gallot-Lavallee L."/>
            <person name="Salas-Leiva D."/>
            <person name="Curtis B.A."/>
            <person name="Zahonova K."/>
            <person name="Pipaliya S."/>
            <person name="Dacks J."/>
            <person name="Roger A.J."/>
        </authorList>
    </citation>
    <scope>NUCLEOTIDE SEQUENCE</scope>
    <source>
        <strain evidence="4">Busselton2</strain>
    </source>
</reference>
<dbReference type="SMART" id="SM00222">
    <property type="entry name" value="Sec7"/>
    <property type="match status" value="1"/>
</dbReference>
<dbReference type="SUPFAM" id="SSF50729">
    <property type="entry name" value="PH domain-like"/>
    <property type="match status" value="1"/>
</dbReference>
<sequence>MNKNSSGKISNDPLELIRNSLIKGDRRSLILKSSYLVNKKKTRSSTQQKNKPKIDFKNQSVESLLQSLKGGLNKTKKIKNIVDQQENGKSIVRQKKKSPKKITNLQNSGEFDEEEFDRVLKEAEWFEEDPVSANENTTEKKKIVRESRSKLVDPILKEIESESDEDKTEFINQKLGELYALIDVKDKGKEKEHGNKKLETEIKKEIETKKTETTKKELHDFSSGNYNFDKFVSESRNENEQNQKQDSELSSDLELEQKIQKRQKRRKEKEKEKENEKESNFSDQYNPKFQFESETINQQQQLGSGSESGSDWGELLLNIELDDKASIDSLVSNFVGSEKKRNQAQSKTNNPKKNDSNPNSIVSQDMNEKLKFNERDYLIGSNYTTNKNSTNENDKQSQNKNKNKSIKEGTNSELNTSNMNLESLLTNFEQTENSLISDDFDEDFDEEDNLDDLFDENGELNKEFLPKQKSQDYSHLIWNEAEDLSNTNADTDTSASTNTTTNTSTNKNTNIKTKSQPKQKQSKNEQKISSKTIQKEQKNLNKRKHHTLEFKESFISTEGSKHINLDLKKGFEYCNEQNIFQDDPEDIAKFFFSNPSIKPERIGEYLESNTKDTITMLQYFLSYFKFANELLTESLKKFWSKIILPVNKKIIEQCFVEFGNEYFKQNPNLFSSAENVTKIAYKLSIIKSNSYADPFTNYEEYINFCKNIETSTQFPQGFLKKCYDDLFDKPIPFFASDLNSILRKQGGKIKTWKRRWFIFTNECLYYYQTISAKEPLGIIPLSEIAVKRGKQPPKSKKGYQFLILKTGNEEKFGYKKKKSKKSKKGNHKNYLISASSKEEYQEWVKHLLRSIILLKCFN</sequence>
<dbReference type="InterPro" id="IPR035999">
    <property type="entry name" value="Sec7_dom_sf"/>
</dbReference>
<dbReference type="PROSITE" id="PS50190">
    <property type="entry name" value="SEC7"/>
    <property type="match status" value="1"/>
</dbReference>
<dbReference type="InterPro" id="IPR051707">
    <property type="entry name" value="PI-Interact_SigTrans_Reg"/>
</dbReference>
<evidence type="ECO:0000313" key="4">
    <source>
        <dbReference type="EMBL" id="KAJ3439659.1"/>
    </source>
</evidence>
<feature type="compositionally biased region" description="Polar residues" evidence="1">
    <location>
        <begin position="281"/>
        <end position="297"/>
    </location>
</feature>
<feature type="domain" description="SEC7" evidence="3">
    <location>
        <begin position="558"/>
        <end position="729"/>
    </location>
</feature>
<evidence type="ECO:0000313" key="5">
    <source>
        <dbReference type="Proteomes" id="UP001146793"/>
    </source>
</evidence>
<feature type="compositionally biased region" description="Low complexity" evidence="1">
    <location>
        <begin position="486"/>
        <end position="514"/>
    </location>
</feature>
<feature type="compositionally biased region" description="Basic and acidic residues" evidence="1">
    <location>
        <begin position="522"/>
        <end position="539"/>
    </location>
</feature>
<dbReference type="InterPro" id="IPR011993">
    <property type="entry name" value="PH-like_dom_sf"/>
</dbReference>
<feature type="region of interest" description="Disordered" evidence="1">
    <location>
        <begin position="381"/>
        <end position="417"/>
    </location>
</feature>
<dbReference type="AlphaFoldDB" id="A0AAV7ZIL4"/>
<dbReference type="EMBL" id="JANTQA010000032">
    <property type="protein sequence ID" value="KAJ3439659.1"/>
    <property type="molecule type" value="Genomic_DNA"/>
</dbReference>
<dbReference type="Pfam" id="PF01369">
    <property type="entry name" value="Sec7"/>
    <property type="match status" value="1"/>
</dbReference>
<dbReference type="Gene3D" id="1.10.220.20">
    <property type="match status" value="1"/>
</dbReference>
<organism evidence="4 5">
    <name type="scientific">Anaeramoeba flamelloides</name>
    <dbReference type="NCBI Taxonomy" id="1746091"/>
    <lineage>
        <taxon>Eukaryota</taxon>
        <taxon>Metamonada</taxon>
        <taxon>Anaeramoebidae</taxon>
        <taxon>Anaeramoeba</taxon>
    </lineage>
</organism>
<gene>
    <name evidence="4" type="ORF">M0812_15695</name>
</gene>
<dbReference type="InterPro" id="IPR023394">
    <property type="entry name" value="Sec7_C_sf"/>
</dbReference>
<feature type="compositionally biased region" description="Basic and acidic residues" evidence="1">
    <location>
        <begin position="185"/>
        <end position="220"/>
    </location>
</feature>
<dbReference type="PROSITE" id="PS50003">
    <property type="entry name" value="PH_DOMAIN"/>
    <property type="match status" value="1"/>
</dbReference>
<dbReference type="PANTHER" id="PTHR14336">
    <property type="entry name" value="TANDEM PH DOMAIN CONTAINING PROTEIN"/>
    <property type="match status" value="1"/>
</dbReference>
<feature type="compositionally biased region" description="Polar residues" evidence="1">
    <location>
        <begin position="381"/>
        <end position="390"/>
    </location>
</feature>
<dbReference type="InterPro" id="IPR000904">
    <property type="entry name" value="Sec7_dom"/>
</dbReference>
<name>A0AAV7ZIL4_9EUKA</name>
<proteinExistence type="predicted"/>
<dbReference type="SUPFAM" id="SSF48425">
    <property type="entry name" value="Sec7 domain"/>
    <property type="match status" value="1"/>
</dbReference>
<feature type="region of interest" description="Disordered" evidence="1">
    <location>
        <begin position="336"/>
        <end position="362"/>
    </location>
</feature>
<dbReference type="Gene3D" id="1.10.1000.11">
    <property type="entry name" value="Arf Nucleotide-binding Site Opener,domain 2"/>
    <property type="match status" value="1"/>
</dbReference>
<protein>
    <submittedName>
        <fullName evidence="4">Cytohesin 4a-related</fullName>
    </submittedName>
</protein>
<evidence type="ECO:0000259" key="2">
    <source>
        <dbReference type="PROSITE" id="PS50003"/>
    </source>
</evidence>
<comment type="caution">
    <text evidence="4">The sequence shown here is derived from an EMBL/GenBank/DDBJ whole genome shotgun (WGS) entry which is preliminary data.</text>
</comment>
<evidence type="ECO:0000259" key="3">
    <source>
        <dbReference type="PROSITE" id="PS50190"/>
    </source>
</evidence>
<feature type="domain" description="PH" evidence="2">
    <location>
        <begin position="735"/>
        <end position="852"/>
    </location>
</feature>
<feature type="compositionally biased region" description="Basic and acidic residues" evidence="1">
    <location>
        <begin position="269"/>
        <end position="280"/>
    </location>
</feature>
<dbReference type="Gene3D" id="2.30.29.30">
    <property type="entry name" value="Pleckstrin-homology domain (PH domain)/Phosphotyrosine-binding domain (PTB)"/>
    <property type="match status" value="1"/>
</dbReference>
<accession>A0AAV7ZIL4</accession>